<accession>A0ABW6PV45</accession>
<name>A0ABW6PV45_9NOCA</name>
<sequence>MGHPIEHVPAEPAGPARPLTAAARHVYKATLVPIATGGRAERGDAVLKQRTIDRLALTPGETDAVLDHLRAGVRRVEGPRVSDDTAAVLRAFEDPAVPAFRPVAADVGSIPASELATFGAALVAVRTAALAGGPQQLRAGRPEGQRGDGVLELRVNDAVAAMRGFAVNRAVDPIGMLNLERLEMSPAGIERGELVGTIPLAPGERTAVTHKEWSVVSSEFTTIVTDSLEDYSETGVTETTELAQSTTSQAQHGNQFNITGTVQGGIPIISGSTTTSFGGQDASSASATESTRHASEITGKASSRSRTEHKTTISTKTETGTEETSTRMLENTGADPVRVDYFSLLRTWDVRLYRYGLRLTYDLVVPEPAAAMRQSYAQLEWLRGRLAPFRFEVTQSKVTRANYQALADQWGTTVPPYPADPPVLTPSGSRPSGGGWYFLDLEFDVPPGAVVTEIFVDTQIGAQPGKGINFEVKGARLGANWSGIGTALILRQELLVDDDGTPFLRGATGHQKVTVFTHGAQEVWVGFTVRTAWTGETLERWRNAVWEALHTAAQTRYYAEQTDIAGRIRELEERLAGVDTLTLRREENDEIMKAVLQFFVGNGFHFMPEAVALFFRMRGVDVTHGTAFDGTADPVRGTAVQWAPVREYEDIVRFVNQAIEWENVVTFLYSYFWDLPESWNFVRSLTHPDKTRQAFLRAGSARVVLTVRKGWETAWVRFVQDGVIGGGGGGNDSPYLTIAREIAAYDDRNYPGIAPANPARRAVRLADAVYTTSSAVVAPGAEVIEVEATDRFVVGLPVVIDTADARGVQEAPTVTAIVDDTHLAVTALRFGHDGLTEPFPVLQPGARGALIAEWREYTPSSGIDIAMTSNLTTIV</sequence>
<gene>
    <name evidence="2" type="ORF">ACFYTF_25735</name>
</gene>
<organism evidence="2 3">
    <name type="scientific">Nocardia thailandica</name>
    <dbReference type="NCBI Taxonomy" id="257275"/>
    <lineage>
        <taxon>Bacteria</taxon>
        <taxon>Bacillati</taxon>
        <taxon>Actinomycetota</taxon>
        <taxon>Actinomycetes</taxon>
        <taxon>Mycobacteriales</taxon>
        <taxon>Nocardiaceae</taxon>
        <taxon>Nocardia</taxon>
    </lineage>
</organism>
<dbReference type="Proteomes" id="UP001601444">
    <property type="component" value="Unassembled WGS sequence"/>
</dbReference>
<protein>
    <recommendedName>
        <fullName evidence="4">Tc toxin complex TcA C-terminal TcB-binding domain-containing protein</fullName>
    </recommendedName>
</protein>
<feature type="region of interest" description="Disordered" evidence="1">
    <location>
        <begin position="270"/>
        <end position="327"/>
    </location>
</feature>
<comment type="caution">
    <text evidence="2">The sequence shown here is derived from an EMBL/GenBank/DDBJ whole genome shotgun (WGS) entry which is preliminary data.</text>
</comment>
<evidence type="ECO:0008006" key="4">
    <source>
        <dbReference type="Google" id="ProtNLM"/>
    </source>
</evidence>
<evidence type="ECO:0000313" key="3">
    <source>
        <dbReference type="Proteomes" id="UP001601444"/>
    </source>
</evidence>
<evidence type="ECO:0000256" key="1">
    <source>
        <dbReference type="SAM" id="MobiDB-lite"/>
    </source>
</evidence>
<keyword evidence="3" id="KW-1185">Reference proteome</keyword>
<dbReference type="RefSeq" id="WP_083884866.1">
    <property type="nucleotide sequence ID" value="NZ_JBIAMX010000019.1"/>
</dbReference>
<evidence type="ECO:0000313" key="2">
    <source>
        <dbReference type="EMBL" id="MFF0546239.1"/>
    </source>
</evidence>
<feature type="compositionally biased region" description="Polar residues" evidence="1">
    <location>
        <begin position="270"/>
        <end position="289"/>
    </location>
</feature>
<dbReference type="EMBL" id="JBIAMX010000019">
    <property type="protein sequence ID" value="MFF0546239.1"/>
    <property type="molecule type" value="Genomic_DNA"/>
</dbReference>
<reference evidence="2 3" key="1">
    <citation type="submission" date="2024-10" db="EMBL/GenBank/DDBJ databases">
        <title>The Natural Products Discovery Center: Release of the First 8490 Sequenced Strains for Exploring Actinobacteria Biosynthetic Diversity.</title>
        <authorList>
            <person name="Kalkreuter E."/>
            <person name="Kautsar S.A."/>
            <person name="Yang D."/>
            <person name="Bader C.D."/>
            <person name="Teijaro C.N."/>
            <person name="Fluegel L."/>
            <person name="Davis C.M."/>
            <person name="Simpson J.R."/>
            <person name="Lauterbach L."/>
            <person name="Steele A.D."/>
            <person name="Gui C."/>
            <person name="Meng S."/>
            <person name="Li G."/>
            <person name="Viehrig K."/>
            <person name="Ye F."/>
            <person name="Su P."/>
            <person name="Kiefer A.F."/>
            <person name="Nichols A."/>
            <person name="Cepeda A.J."/>
            <person name="Yan W."/>
            <person name="Fan B."/>
            <person name="Jiang Y."/>
            <person name="Adhikari A."/>
            <person name="Zheng C.-J."/>
            <person name="Schuster L."/>
            <person name="Cowan T.M."/>
            <person name="Smanski M.J."/>
            <person name="Chevrette M.G."/>
            <person name="De Carvalho L.P.S."/>
            <person name="Shen B."/>
        </authorList>
    </citation>
    <scope>NUCLEOTIDE SEQUENCE [LARGE SCALE GENOMIC DNA]</scope>
    <source>
        <strain evidence="2 3">NPDC004045</strain>
    </source>
</reference>
<proteinExistence type="predicted"/>